<dbReference type="Proteomes" id="UP000823674">
    <property type="component" value="Chromosome A02"/>
</dbReference>
<dbReference type="EMBL" id="JADBGQ010000002">
    <property type="protein sequence ID" value="KAG5410579.1"/>
    <property type="molecule type" value="Genomic_DNA"/>
</dbReference>
<keyword evidence="3" id="KW-1185">Reference proteome</keyword>
<protein>
    <submittedName>
        <fullName evidence="2">Uncharacterized protein</fullName>
    </submittedName>
</protein>
<evidence type="ECO:0000313" key="3">
    <source>
        <dbReference type="Proteomes" id="UP000823674"/>
    </source>
</evidence>
<gene>
    <name evidence="2" type="primary">A02g506290.1_BraROA</name>
    <name evidence="2" type="ORF">IGI04_006898</name>
</gene>
<evidence type="ECO:0000256" key="1">
    <source>
        <dbReference type="SAM" id="MobiDB-lite"/>
    </source>
</evidence>
<name>A0ABQ7NLD4_BRACM</name>
<evidence type="ECO:0000313" key="2">
    <source>
        <dbReference type="EMBL" id="KAG5410579.1"/>
    </source>
</evidence>
<reference evidence="2 3" key="1">
    <citation type="submission" date="2021-03" db="EMBL/GenBank/DDBJ databases">
        <authorList>
            <person name="King G.J."/>
            <person name="Bancroft I."/>
            <person name="Baten A."/>
            <person name="Bloomfield J."/>
            <person name="Borpatragohain P."/>
            <person name="He Z."/>
            <person name="Irish N."/>
            <person name="Irwin J."/>
            <person name="Liu K."/>
            <person name="Mauleon R.P."/>
            <person name="Moore J."/>
            <person name="Morris R."/>
            <person name="Ostergaard L."/>
            <person name="Wang B."/>
            <person name="Wells R."/>
        </authorList>
    </citation>
    <scope>NUCLEOTIDE SEQUENCE [LARGE SCALE GENOMIC DNA]</scope>
    <source>
        <strain evidence="2">R-o-18</strain>
        <tissue evidence="2">Leaf</tissue>
    </source>
</reference>
<organism evidence="2 3">
    <name type="scientific">Brassica rapa subsp. trilocularis</name>
    <dbReference type="NCBI Taxonomy" id="1813537"/>
    <lineage>
        <taxon>Eukaryota</taxon>
        <taxon>Viridiplantae</taxon>
        <taxon>Streptophyta</taxon>
        <taxon>Embryophyta</taxon>
        <taxon>Tracheophyta</taxon>
        <taxon>Spermatophyta</taxon>
        <taxon>Magnoliopsida</taxon>
        <taxon>eudicotyledons</taxon>
        <taxon>Gunneridae</taxon>
        <taxon>Pentapetalae</taxon>
        <taxon>rosids</taxon>
        <taxon>malvids</taxon>
        <taxon>Brassicales</taxon>
        <taxon>Brassicaceae</taxon>
        <taxon>Brassiceae</taxon>
        <taxon>Brassica</taxon>
    </lineage>
</organism>
<accession>A0ABQ7NLD4</accession>
<comment type="caution">
    <text evidence="2">The sequence shown here is derived from an EMBL/GenBank/DDBJ whole genome shotgun (WGS) entry which is preliminary data.</text>
</comment>
<feature type="region of interest" description="Disordered" evidence="1">
    <location>
        <begin position="1"/>
        <end position="34"/>
    </location>
</feature>
<proteinExistence type="predicted"/>
<sequence>MLNTNSMSVRPRKILSGPIPKVRRSDESPPLQRRRSFPFPLKQLLSLSMVLMVTPFPSRFRPPPDPPPTDLPPWSLCKSRPFKARFLIVPPEPPEPPDVPLLLAPLLQTLESSINPVVFLPRCTSPVPVAVASPLRFFASTIGLTGTVFVSFGVCVSTAWCRFQHSSSFQLEPQFIFAETSSLLVKLSKGIVSVSSWNKSYLYESCLVLGVSCLEMSSLPLNEDIALPLNLILPQFEDVASDRSLPLYEDVASDLLSLPLYEDVTLCSPPLVPQYGVGTRTFVLLALVSMVSGTDASKNGGLGWCIHGMDEAHDSQSSARILYVVSTLAAEALMSQVVLPSASSAGFSKLQEIWDSIVFFSALHSGMDLNEIAGCLLTNLATLFSPLSFNFYQCTALHLTVAIAMEDELMGTTSLNVTTKYLQLCCVRELKGTVNLIY</sequence>